<organism evidence="9 10">
    <name type="scientific">Candidatus Egerieimonas intestinavium</name>
    <dbReference type="NCBI Taxonomy" id="2840777"/>
    <lineage>
        <taxon>Bacteria</taxon>
        <taxon>Bacillati</taxon>
        <taxon>Bacillota</taxon>
        <taxon>Clostridia</taxon>
        <taxon>Lachnospirales</taxon>
        <taxon>Lachnospiraceae</taxon>
        <taxon>Lachnospiraceae incertae sedis</taxon>
        <taxon>Candidatus Egerieimonas</taxon>
    </lineage>
</organism>
<feature type="domain" description="4Fe-4S ferredoxin-type" evidence="8">
    <location>
        <begin position="83"/>
        <end position="112"/>
    </location>
</feature>
<keyword evidence="2" id="KW-0004">4Fe-4S</keyword>
<keyword evidence="6" id="KW-0408">Iron</keyword>
<dbReference type="Pfam" id="PF13247">
    <property type="entry name" value="Fer4_11"/>
    <property type="match status" value="1"/>
</dbReference>
<evidence type="ECO:0000256" key="3">
    <source>
        <dbReference type="ARBA" id="ARBA00022723"/>
    </source>
</evidence>
<protein>
    <submittedName>
        <fullName evidence="9">4Fe-4S binding protein</fullName>
    </submittedName>
</protein>
<keyword evidence="5" id="KW-0249">Electron transport</keyword>
<feature type="domain" description="4Fe-4S ferredoxin-type" evidence="8">
    <location>
        <begin position="48"/>
        <end position="81"/>
    </location>
</feature>
<keyword evidence="3" id="KW-0479">Metal-binding</keyword>
<reference evidence="9" key="1">
    <citation type="submission" date="2020-10" db="EMBL/GenBank/DDBJ databases">
        <authorList>
            <person name="Gilroy R."/>
        </authorList>
    </citation>
    <scope>NUCLEOTIDE SEQUENCE</scope>
    <source>
        <strain evidence="9">ChiSxjej1B13-7041</strain>
    </source>
</reference>
<comment type="caution">
    <text evidence="9">The sequence shown here is derived from an EMBL/GenBank/DDBJ whole genome shotgun (WGS) entry which is preliminary data.</text>
</comment>
<dbReference type="AlphaFoldDB" id="A0A9D1JFD8"/>
<evidence type="ECO:0000259" key="8">
    <source>
        <dbReference type="PROSITE" id="PS51379"/>
    </source>
</evidence>
<dbReference type="PANTHER" id="PTHR43177">
    <property type="entry name" value="PROTEIN NRFC"/>
    <property type="match status" value="1"/>
</dbReference>
<evidence type="ECO:0000256" key="6">
    <source>
        <dbReference type="ARBA" id="ARBA00023004"/>
    </source>
</evidence>
<reference evidence="9" key="2">
    <citation type="journal article" date="2021" name="PeerJ">
        <title>Extensive microbial diversity within the chicken gut microbiome revealed by metagenomics and culture.</title>
        <authorList>
            <person name="Gilroy R."/>
            <person name="Ravi A."/>
            <person name="Getino M."/>
            <person name="Pursley I."/>
            <person name="Horton D.L."/>
            <person name="Alikhan N.F."/>
            <person name="Baker D."/>
            <person name="Gharbi K."/>
            <person name="Hall N."/>
            <person name="Watson M."/>
            <person name="Adriaenssens E.M."/>
            <person name="Foster-Nyarko E."/>
            <person name="Jarju S."/>
            <person name="Secka A."/>
            <person name="Antonio M."/>
            <person name="Oren A."/>
            <person name="Chaudhuri R.R."/>
            <person name="La Ragione R."/>
            <person name="Hildebrand F."/>
            <person name="Pallen M.J."/>
        </authorList>
    </citation>
    <scope>NUCLEOTIDE SEQUENCE</scope>
    <source>
        <strain evidence="9">ChiSxjej1B13-7041</strain>
    </source>
</reference>
<dbReference type="Proteomes" id="UP000886841">
    <property type="component" value="Unassembled WGS sequence"/>
</dbReference>
<keyword evidence="7" id="KW-0411">Iron-sulfur</keyword>
<keyword evidence="1" id="KW-0813">Transport</keyword>
<evidence type="ECO:0000256" key="5">
    <source>
        <dbReference type="ARBA" id="ARBA00022982"/>
    </source>
</evidence>
<dbReference type="PANTHER" id="PTHR43177:SF5">
    <property type="entry name" value="ANAEROBIC DIMETHYL SULFOXIDE REDUCTASE CHAIN B-RELATED"/>
    <property type="match status" value="1"/>
</dbReference>
<evidence type="ECO:0000256" key="1">
    <source>
        <dbReference type="ARBA" id="ARBA00022448"/>
    </source>
</evidence>
<feature type="domain" description="4Fe-4S ferredoxin-type" evidence="8">
    <location>
        <begin position="3"/>
        <end position="33"/>
    </location>
</feature>
<evidence type="ECO:0000256" key="2">
    <source>
        <dbReference type="ARBA" id="ARBA00022485"/>
    </source>
</evidence>
<dbReference type="Gene3D" id="3.30.70.20">
    <property type="match status" value="2"/>
</dbReference>
<dbReference type="EMBL" id="DVHU01000048">
    <property type="protein sequence ID" value="HIR92829.1"/>
    <property type="molecule type" value="Genomic_DNA"/>
</dbReference>
<sequence length="166" mass="18275">MKLYLDLDMEKCSACGACAVACMDQNDIDPTKEMPFRSVYCIEHQNGTRVELQYASLSCMHCQDAPCVLACPSACLHKDPVTGFTVYDNQNCIGCHSCAMACPFGVPSFNEQGKMEKCDGCSVRIAHGMEPACVRVCPTGALKLYREDEYNCGHQGRSVRKLIEVL</sequence>
<evidence type="ECO:0000256" key="7">
    <source>
        <dbReference type="ARBA" id="ARBA00023014"/>
    </source>
</evidence>
<evidence type="ECO:0000313" key="9">
    <source>
        <dbReference type="EMBL" id="HIR92829.1"/>
    </source>
</evidence>
<proteinExistence type="predicted"/>
<accession>A0A9D1JFD8</accession>
<dbReference type="GO" id="GO:0051539">
    <property type="term" value="F:4 iron, 4 sulfur cluster binding"/>
    <property type="evidence" value="ECO:0007669"/>
    <property type="project" value="UniProtKB-KW"/>
</dbReference>
<dbReference type="InterPro" id="IPR050954">
    <property type="entry name" value="ET_IronSulfur_Cluster-Binding"/>
</dbReference>
<dbReference type="SUPFAM" id="SSF54862">
    <property type="entry name" value="4Fe-4S ferredoxins"/>
    <property type="match status" value="1"/>
</dbReference>
<evidence type="ECO:0000256" key="4">
    <source>
        <dbReference type="ARBA" id="ARBA00022737"/>
    </source>
</evidence>
<dbReference type="InterPro" id="IPR017900">
    <property type="entry name" value="4Fe4S_Fe_S_CS"/>
</dbReference>
<dbReference type="GO" id="GO:0046872">
    <property type="term" value="F:metal ion binding"/>
    <property type="evidence" value="ECO:0007669"/>
    <property type="project" value="UniProtKB-KW"/>
</dbReference>
<gene>
    <name evidence="9" type="ORF">IAB98_05370</name>
</gene>
<name>A0A9D1JFD8_9FIRM</name>
<dbReference type="InterPro" id="IPR017896">
    <property type="entry name" value="4Fe4S_Fe-S-bd"/>
</dbReference>
<dbReference type="PROSITE" id="PS51379">
    <property type="entry name" value="4FE4S_FER_2"/>
    <property type="match status" value="3"/>
</dbReference>
<keyword evidence="4" id="KW-0677">Repeat</keyword>
<dbReference type="PROSITE" id="PS00198">
    <property type="entry name" value="4FE4S_FER_1"/>
    <property type="match status" value="1"/>
</dbReference>
<evidence type="ECO:0000313" key="10">
    <source>
        <dbReference type="Proteomes" id="UP000886841"/>
    </source>
</evidence>